<dbReference type="AlphaFoldDB" id="A0A484B7G2"/>
<feature type="region of interest" description="Disordered" evidence="1">
    <location>
        <begin position="1"/>
        <end position="34"/>
    </location>
</feature>
<accession>A0A484B7G2</accession>
<proteinExistence type="predicted"/>
<sequence length="89" mass="10221">MDDGRWTTMDDDDDDGDGDEDDLNLDFHGPHDAYNPRRIWLQSHDSLRHQAAAIAAKQQQQQQQPSSSGHKIFEMTFRHRVENETSAAN</sequence>
<reference evidence="2 3" key="1">
    <citation type="journal article" date="2019" name="J. Hered.">
        <title>An Improved Genome Assembly for Drosophila navojoa, the Basal Species in the mojavensis Cluster.</title>
        <authorList>
            <person name="Vanderlinde T."/>
            <person name="Dupim E.G."/>
            <person name="Nazario-Yepiz N.O."/>
            <person name="Carvalho A.B."/>
        </authorList>
    </citation>
    <scope>NUCLEOTIDE SEQUENCE [LARGE SCALE GENOMIC DNA]</scope>
    <source>
        <strain evidence="2">Navoj_Jal97</strain>
        <tissue evidence="2">Whole organism</tissue>
    </source>
</reference>
<keyword evidence="3" id="KW-1185">Reference proteome</keyword>
<dbReference type="EMBL" id="LSRL02000098">
    <property type="protein sequence ID" value="TDG44628.1"/>
    <property type="molecule type" value="Genomic_DNA"/>
</dbReference>
<protein>
    <submittedName>
        <fullName evidence="2">Uncharacterized protein</fullName>
    </submittedName>
</protein>
<evidence type="ECO:0000313" key="2">
    <source>
        <dbReference type="EMBL" id="TDG44628.1"/>
    </source>
</evidence>
<gene>
    <name evidence="2" type="ORF">AWZ03_008949</name>
</gene>
<evidence type="ECO:0000313" key="3">
    <source>
        <dbReference type="Proteomes" id="UP000295192"/>
    </source>
</evidence>
<evidence type="ECO:0000256" key="1">
    <source>
        <dbReference type="SAM" id="MobiDB-lite"/>
    </source>
</evidence>
<feature type="region of interest" description="Disordered" evidence="1">
    <location>
        <begin position="53"/>
        <end position="89"/>
    </location>
</feature>
<feature type="compositionally biased region" description="Acidic residues" evidence="1">
    <location>
        <begin position="1"/>
        <end position="24"/>
    </location>
</feature>
<organism evidence="2 3">
    <name type="scientific">Drosophila navojoa</name>
    <name type="common">Fruit fly</name>
    <dbReference type="NCBI Taxonomy" id="7232"/>
    <lineage>
        <taxon>Eukaryota</taxon>
        <taxon>Metazoa</taxon>
        <taxon>Ecdysozoa</taxon>
        <taxon>Arthropoda</taxon>
        <taxon>Hexapoda</taxon>
        <taxon>Insecta</taxon>
        <taxon>Pterygota</taxon>
        <taxon>Neoptera</taxon>
        <taxon>Endopterygota</taxon>
        <taxon>Diptera</taxon>
        <taxon>Brachycera</taxon>
        <taxon>Muscomorpha</taxon>
        <taxon>Ephydroidea</taxon>
        <taxon>Drosophilidae</taxon>
        <taxon>Drosophila</taxon>
    </lineage>
</organism>
<feature type="compositionally biased region" description="Low complexity" evidence="1">
    <location>
        <begin position="53"/>
        <end position="64"/>
    </location>
</feature>
<feature type="compositionally biased region" description="Basic and acidic residues" evidence="1">
    <location>
        <begin position="71"/>
        <end position="83"/>
    </location>
</feature>
<dbReference type="Proteomes" id="UP000295192">
    <property type="component" value="Unassembled WGS sequence"/>
</dbReference>
<name>A0A484B7G2_DRONA</name>
<comment type="caution">
    <text evidence="2">The sequence shown here is derived from an EMBL/GenBank/DDBJ whole genome shotgun (WGS) entry which is preliminary data.</text>
</comment>